<dbReference type="Pfam" id="PF12836">
    <property type="entry name" value="HHH_3"/>
    <property type="match status" value="1"/>
</dbReference>
<dbReference type="AlphaFoldDB" id="A0A1S6IMZ7"/>
<sequence length="212" mass="23151">MSREKRIPTQLLVGVGIIQLIAICILLILVLSRESKKDENLTDEFWLESSIVAIEDSVVESTSVATVGWVVDVKGAVANPGIYDVESDMRVQHAIDLAGGFLSEAETSQLNLSQKITDQMMIYVPLKGELVAESSNMTVNPLEEPSVKRVNINKATEVELQALPGIGEKKAAQIVAFRNENGSYTFIEDLMNVNGIGQKTFDGLKDLITISD</sequence>
<dbReference type="PANTHER" id="PTHR21180">
    <property type="entry name" value="ENDONUCLEASE/EXONUCLEASE/PHOSPHATASE FAMILY DOMAIN-CONTAINING PROTEIN 1"/>
    <property type="match status" value="1"/>
</dbReference>
<keyword evidence="4" id="KW-1185">Reference proteome</keyword>
<organism evidence="3 4">
    <name type="scientific">Jeotgalibaca dankookensis</name>
    <dbReference type="NCBI Taxonomy" id="708126"/>
    <lineage>
        <taxon>Bacteria</taxon>
        <taxon>Bacillati</taxon>
        <taxon>Bacillota</taxon>
        <taxon>Bacilli</taxon>
        <taxon>Lactobacillales</taxon>
        <taxon>Carnobacteriaceae</taxon>
        <taxon>Jeotgalibaca</taxon>
    </lineage>
</organism>
<dbReference type="PANTHER" id="PTHR21180:SF32">
    <property type="entry name" value="ENDONUCLEASE_EXONUCLEASE_PHOSPHATASE FAMILY DOMAIN-CONTAINING PROTEIN 1"/>
    <property type="match status" value="1"/>
</dbReference>
<dbReference type="InterPro" id="IPR003583">
    <property type="entry name" value="Hlx-hairpin-Hlx_DNA-bd_motif"/>
</dbReference>
<dbReference type="GO" id="GO:0006281">
    <property type="term" value="P:DNA repair"/>
    <property type="evidence" value="ECO:0007669"/>
    <property type="project" value="InterPro"/>
</dbReference>
<dbReference type="STRING" id="708126.BW727_100520"/>
<dbReference type="EMBL" id="CP019728">
    <property type="protein sequence ID" value="AQS52913.1"/>
    <property type="molecule type" value="Genomic_DNA"/>
</dbReference>
<accession>A0A1S6IMZ7</accession>
<dbReference type="InterPro" id="IPR051675">
    <property type="entry name" value="Endo/Exo/Phosphatase_dom_1"/>
</dbReference>
<dbReference type="GO" id="GO:0003677">
    <property type="term" value="F:DNA binding"/>
    <property type="evidence" value="ECO:0007669"/>
    <property type="project" value="InterPro"/>
</dbReference>
<dbReference type="Proteomes" id="UP000188993">
    <property type="component" value="Chromosome"/>
</dbReference>
<evidence type="ECO:0000313" key="4">
    <source>
        <dbReference type="Proteomes" id="UP000188993"/>
    </source>
</evidence>
<dbReference type="SMART" id="SM00278">
    <property type="entry name" value="HhH1"/>
    <property type="match status" value="2"/>
</dbReference>
<feature type="transmembrane region" description="Helical" evidence="1">
    <location>
        <begin position="12"/>
        <end position="31"/>
    </location>
</feature>
<dbReference type="InterPro" id="IPR019554">
    <property type="entry name" value="Soluble_ligand-bd"/>
</dbReference>
<name>A0A1S6IMZ7_9LACT</name>
<dbReference type="SUPFAM" id="SSF47781">
    <property type="entry name" value="RuvA domain 2-like"/>
    <property type="match status" value="1"/>
</dbReference>
<dbReference type="KEGG" id="jda:BW727_100520"/>
<proteinExistence type="predicted"/>
<evidence type="ECO:0000259" key="2">
    <source>
        <dbReference type="SMART" id="SM00278"/>
    </source>
</evidence>
<reference evidence="3 4" key="1">
    <citation type="journal article" date="2014" name="Int. J. Syst. Evol. Microbiol.">
        <title>Jeotgalibaca dankookensis gen. nov., sp. nov., a member of the family Carnobacteriaceae, isolated from seujeot (Korean traditional food).</title>
        <authorList>
            <person name="Lee D.G."/>
            <person name="Trujillo M.E."/>
            <person name="Kang H."/>
            <person name="Ahn T.Y."/>
        </authorList>
    </citation>
    <scope>NUCLEOTIDE SEQUENCE [LARGE SCALE GENOMIC DNA]</scope>
    <source>
        <strain evidence="3 4">EX-07</strain>
    </source>
</reference>
<dbReference type="InterPro" id="IPR010994">
    <property type="entry name" value="RuvA_2-like"/>
</dbReference>
<dbReference type="OrthoDB" id="9790239at2"/>
<keyword evidence="1" id="KW-1133">Transmembrane helix</keyword>
<dbReference type="GO" id="GO:0015627">
    <property type="term" value="C:type II protein secretion system complex"/>
    <property type="evidence" value="ECO:0007669"/>
    <property type="project" value="TreeGrafter"/>
</dbReference>
<protein>
    <submittedName>
        <fullName evidence="3">ComE operon protein 1</fullName>
    </submittedName>
</protein>
<dbReference type="Gene3D" id="3.10.560.10">
    <property type="entry name" value="Outer membrane lipoprotein wza domain like"/>
    <property type="match status" value="1"/>
</dbReference>
<feature type="domain" description="Helix-hairpin-helix DNA-binding motif class 1" evidence="2">
    <location>
        <begin position="188"/>
        <end position="207"/>
    </location>
</feature>
<gene>
    <name evidence="3" type="primary">comEA</name>
    <name evidence="3" type="ORF">BW727_100520</name>
</gene>
<dbReference type="RefSeq" id="WP_062467683.1">
    <property type="nucleotide sequence ID" value="NZ_BBYN01000001.1"/>
</dbReference>
<keyword evidence="1" id="KW-0472">Membrane</keyword>
<dbReference type="Gene3D" id="1.10.150.310">
    <property type="entry name" value="Tex RuvX-like domain-like"/>
    <property type="match status" value="1"/>
</dbReference>
<dbReference type="NCBIfam" id="TIGR00426">
    <property type="entry name" value="competence protein ComEA helix-hairpin-helix repeat region"/>
    <property type="match status" value="1"/>
</dbReference>
<evidence type="ECO:0000256" key="1">
    <source>
        <dbReference type="SAM" id="Phobius"/>
    </source>
</evidence>
<feature type="domain" description="Helix-hairpin-helix DNA-binding motif class 1" evidence="2">
    <location>
        <begin position="158"/>
        <end position="177"/>
    </location>
</feature>
<dbReference type="GO" id="GO:0015628">
    <property type="term" value="P:protein secretion by the type II secretion system"/>
    <property type="evidence" value="ECO:0007669"/>
    <property type="project" value="TreeGrafter"/>
</dbReference>
<dbReference type="Pfam" id="PF10531">
    <property type="entry name" value="SLBB"/>
    <property type="match status" value="1"/>
</dbReference>
<dbReference type="InterPro" id="IPR004509">
    <property type="entry name" value="Competence_ComEA_HhH"/>
</dbReference>
<evidence type="ECO:0000313" key="3">
    <source>
        <dbReference type="EMBL" id="AQS52913.1"/>
    </source>
</evidence>
<keyword evidence="1" id="KW-0812">Transmembrane</keyword>